<dbReference type="AlphaFoldDB" id="A0A6G0VWU9"/>
<comment type="caution">
    <text evidence="1">The sequence shown here is derived from an EMBL/GenBank/DDBJ whole genome shotgun (WGS) entry which is preliminary data.</text>
</comment>
<dbReference type="Proteomes" id="UP000478052">
    <property type="component" value="Unassembled WGS sequence"/>
</dbReference>
<evidence type="ECO:0000313" key="2">
    <source>
        <dbReference type="Proteomes" id="UP000478052"/>
    </source>
</evidence>
<keyword evidence="2" id="KW-1185">Reference proteome</keyword>
<reference evidence="1 2" key="1">
    <citation type="submission" date="2019-08" db="EMBL/GenBank/DDBJ databases">
        <title>Whole genome of Aphis craccivora.</title>
        <authorList>
            <person name="Voronova N.V."/>
            <person name="Shulinski R.S."/>
            <person name="Bandarenka Y.V."/>
            <person name="Zhorov D.G."/>
            <person name="Warner D."/>
        </authorList>
    </citation>
    <scope>NUCLEOTIDE SEQUENCE [LARGE SCALE GENOMIC DNA]</scope>
    <source>
        <strain evidence="1">180601</strain>
        <tissue evidence="1">Whole Body</tissue>
    </source>
</reference>
<dbReference type="EMBL" id="VUJU01010936">
    <property type="protein sequence ID" value="KAF0712394.1"/>
    <property type="molecule type" value="Genomic_DNA"/>
</dbReference>
<gene>
    <name evidence="1" type="ORF">FWK35_00025114</name>
</gene>
<dbReference type="OrthoDB" id="8045193at2759"/>
<name>A0A6G0VWU9_APHCR</name>
<sequence length="163" mass="19159">MEADTIHAAIEKQKKKTMIDIELPRDWALLISSVQRNPPINVIQMQQQNFFNFKELLTKLFIHKKVNTNGEAVGWNKIRWMKYVPENFGKVQYKHTFSSDNNEIDQFKLLDLTKKTRRSTELLNNNILQPLSSKPLPLSNEKLKDLQSLLPYINEASRPFYNN</sequence>
<protein>
    <submittedName>
        <fullName evidence="1">General transcription factor II-I repeat domain-containing protein 2-like</fullName>
    </submittedName>
</protein>
<feature type="non-terminal residue" evidence="1">
    <location>
        <position position="163"/>
    </location>
</feature>
<organism evidence="1 2">
    <name type="scientific">Aphis craccivora</name>
    <name type="common">Cowpea aphid</name>
    <dbReference type="NCBI Taxonomy" id="307492"/>
    <lineage>
        <taxon>Eukaryota</taxon>
        <taxon>Metazoa</taxon>
        <taxon>Ecdysozoa</taxon>
        <taxon>Arthropoda</taxon>
        <taxon>Hexapoda</taxon>
        <taxon>Insecta</taxon>
        <taxon>Pterygota</taxon>
        <taxon>Neoptera</taxon>
        <taxon>Paraneoptera</taxon>
        <taxon>Hemiptera</taxon>
        <taxon>Sternorrhyncha</taxon>
        <taxon>Aphidomorpha</taxon>
        <taxon>Aphidoidea</taxon>
        <taxon>Aphididae</taxon>
        <taxon>Aphidini</taxon>
        <taxon>Aphis</taxon>
        <taxon>Aphis</taxon>
    </lineage>
</organism>
<accession>A0A6G0VWU9</accession>
<evidence type="ECO:0000313" key="1">
    <source>
        <dbReference type="EMBL" id="KAF0712394.1"/>
    </source>
</evidence>
<proteinExistence type="predicted"/>